<feature type="region of interest" description="Disordered" evidence="7">
    <location>
        <begin position="964"/>
        <end position="989"/>
    </location>
</feature>
<dbReference type="EMBL" id="LSYV01000020">
    <property type="protein sequence ID" value="KXZ49811.1"/>
    <property type="molecule type" value="Genomic_DNA"/>
</dbReference>
<feature type="compositionally biased region" description="Basic and acidic residues" evidence="7">
    <location>
        <begin position="315"/>
        <end position="324"/>
    </location>
</feature>
<feature type="region of interest" description="Disordered" evidence="7">
    <location>
        <begin position="600"/>
        <end position="624"/>
    </location>
</feature>
<dbReference type="SMART" id="SM00220">
    <property type="entry name" value="S_TKc"/>
    <property type="match status" value="1"/>
</dbReference>
<protein>
    <recommendedName>
        <fullName evidence="8">Protein kinase domain-containing protein</fullName>
    </recommendedName>
</protein>
<evidence type="ECO:0000256" key="2">
    <source>
        <dbReference type="ARBA" id="ARBA00022679"/>
    </source>
</evidence>
<keyword evidence="1" id="KW-0723">Serine/threonine-protein kinase</keyword>
<dbReference type="InterPro" id="IPR000719">
    <property type="entry name" value="Prot_kinase_dom"/>
</dbReference>
<evidence type="ECO:0000256" key="7">
    <source>
        <dbReference type="SAM" id="MobiDB-lite"/>
    </source>
</evidence>
<feature type="compositionally biased region" description="Polar residues" evidence="7">
    <location>
        <begin position="604"/>
        <end position="615"/>
    </location>
</feature>
<dbReference type="InterPro" id="IPR008271">
    <property type="entry name" value="Ser/Thr_kinase_AS"/>
</dbReference>
<feature type="region of interest" description="Disordered" evidence="7">
    <location>
        <begin position="256"/>
        <end position="357"/>
    </location>
</feature>
<evidence type="ECO:0000256" key="1">
    <source>
        <dbReference type="ARBA" id="ARBA00022527"/>
    </source>
</evidence>
<dbReference type="PROSITE" id="PS00108">
    <property type="entry name" value="PROTEIN_KINASE_ST"/>
    <property type="match status" value="1"/>
</dbReference>
<keyword evidence="5 6" id="KW-0067">ATP-binding</keyword>
<evidence type="ECO:0000259" key="8">
    <source>
        <dbReference type="PROSITE" id="PS50011"/>
    </source>
</evidence>
<keyword evidence="2" id="KW-0808">Transferase</keyword>
<dbReference type="Pfam" id="PF07714">
    <property type="entry name" value="PK_Tyr_Ser-Thr"/>
    <property type="match status" value="1"/>
</dbReference>
<dbReference type="Proteomes" id="UP000075714">
    <property type="component" value="Unassembled WGS sequence"/>
</dbReference>
<feature type="region of interest" description="Disordered" evidence="7">
    <location>
        <begin position="224"/>
        <end position="244"/>
    </location>
</feature>
<name>A0A150GJ26_GONPE</name>
<feature type="domain" description="Protein kinase" evidence="8">
    <location>
        <begin position="924"/>
        <end position="1305"/>
    </location>
</feature>
<evidence type="ECO:0000256" key="5">
    <source>
        <dbReference type="ARBA" id="ARBA00022840"/>
    </source>
</evidence>
<feature type="compositionally biased region" description="Gly residues" evidence="7">
    <location>
        <begin position="228"/>
        <end position="240"/>
    </location>
</feature>
<dbReference type="PROSITE" id="PS50011">
    <property type="entry name" value="PROTEIN_KINASE_DOM"/>
    <property type="match status" value="1"/>
</dbReference>
<keyword evidence="3 6" id="KW-0547">Nucleotide-binding</keyword>
<evidence type="ECO:0000313" key="9">
    <source>
        <dbReference type="EMBL" id="KXZ49811.1"/>
    </source>
</evidence>
<feature type="region of interest" description="Disordered" evidence="7">
    <location>
        <begin position="1315"/>
        <end position="1335"/>
    </location>
</feature>
<dbReference type="GO" id="GO:0004674">
    <property type="term" value="F:protein serine/threonine kinase activity"/>
    <property type="evidence" value="ECO:0007669"/>
    <property type="project" value="UniProtKB-KW"/>
</dbReference>
<feature type="compositionally biased region" description="Pro residues" evidence="7">
    <location>
        <begin position="26"/>
        <end position="37"/>
    </location>
</feature>
<comment type="caution">
    <text evidence="9">The sequence shown here is derived from an EMBL/GenBank/DDBJ whole genome shotgun (WGS) entry which is preliminary data.</text>
</comment>
<dbReference type="OrthoDB" id="63989at2759"/>
<dbReference type="Gene3D" id="1.10.510.10">
    <property type="entry name" value="Transferase(Phosphotransferase) domain 1"/>
    <property type="match status" value="1"/>
</dbReference>
<gene>
    <name evidence="9" type="ORF">GPECTOR_19g262</name>
</gene>
<feature type="compositionally biased region" description="Basic and acidic residues" evidence="7">
    <location>
        <begin position="334"/>
        <end position="344"/>
    </location>
</feature>
<evidence type="ECO:0000256" key="6">
    <source>
        <dbReference type="PROSITE-ProRule" id="PRU10141"/>
    </source>
</evidence>
<feature type="compositionally biased region" description="Basic and acidic residues" evidence="7">
    <location>
        <begin position="46"/>
        <end position="55"/>
    </location>
</feature>
<feature type="compositionally biased region" description="Low complexity" evidence="7">
    <location>
        <begin position="973"/>
        <end position="989"/>
    </location>
</feature>
<dbReference type="Gene3D" id="3.30.200.20">
    <property type="entry name" value="Phosphorylase Kinase, domain 1"/>
    <property type="match status" value="1"/>
</dbReference>
<dbReference type="PANTHER" id="PTHR44329:SF214">
    <property type="entry name" value="PROTEIN KINASE DOMAIN-CONTAINING PROTEIN"/>
    <property type="match status" value="1"/>
</dbReference>
<dbReference type="PROSITE" id="PS00107">
    <property type="entry name" value="PROTEIN_KINASE_ATP"/>
    <property type="match status" value="1"/>
</dbReference>
<evidence type="ECO:0000256" key="3">
    <source>
        <dbReference type="ARBA" id="ARBA00022741"/>
    </source>
</evidence>
<evidence type="ECO:0000313" key="10">
    <source>
        <dbReference type="Proteomes" id="UP000075714"/>
    </source>
</evidence>
<dbReference type="SUPFAM" id="SSF56112">
    <property type="entry name" value="Protein kinase-like (PK-like)"/>
    <property type="match status" value="1"/>
</dbReference>
<reference evidence="10" key="1">
    <citation type="journal article" date="2016" name="Nat. Commun.">
        <title>The Gonium pectorale genome demonstrates co-option of cell cycle regulation during the evolution of multicellularity.</title>
        <authorList>
            <person name="Hanschen E.R."/>
            <person name="Marriage T.N."/>
            <person name="Ferris P.J."/>
            <person name="Hamaji T."/>
            <person name="Toyoda A."/>
            <person name="Fujiyama A."/>
            <person name="Neme R."/>
            <person name="Noguchi H."/>
            <person name="Minakuchi Y."/>
            <person name="Suzuki M."/>
            <person name="Kawai-Toyooka H."/>
            <person name="Smith D.R."/>
            <person name="Sparks H."/>
            <person name="Anderson J."/>
            <person name="Bakaric R."/>
            <person name="Luria V."/>
            <person name="Karger A."/>
            <person name="Kirschner M.W."/>
            <person name="Durand P.M."/>
            <person name="Michod R.E."/>
            <person name="Nozaki H."/>
            <person name="Olson B.J."/>
        </authorList>
    </citation>
    <scope>NUCLEOTIDE SEQUENCE [LARGE SCALE GENOMIC DNA]</scope>
    <source>
        <strain evidence="10">NIES-2863</strain>
    </source>
</reference>
<dbReference type="STRING" id="33097.A0A150GJ26"/>
<dbReference type="GO" id="GO:0005524">
    <property type="term" value="F:ATP binding"/>
    <property type="evidence" value="ECO:0007669"/>
    <property type="project" value="UniProtKB-UniRule"/>
</dbReference>
<evidence type="ECO:0000256" key="4">
    <source>
        <dbReference type="ARBA" id="ARBA00022777"/>
    </source>
</evidence>
<dbReference type="InterPro" id="IPR011009">
    <property type="entry name" value="Kinase-like_dom_sf"/>
</dbReference>
<feature type="binding site" evidence="6">
    <location>
        <position position="951"/>
    </location>
    <ligand>
        <name>ATP</name>
        <dbReference type="ChEBI" id="CHEBI:30616"/>
    </ligand>
</feature>
<feature type="compositionally biased region" description="Polar residues" evidence="7">
    <location>
        <begin position="284"/>
        <end position="293"/>
    </location>
</feature>
<dbReference type="InterPro" id="IPR001245">
    <property type="entry name" value="Ser-Thr/Tyr_kinase_cat_dom"/>
</dbReference>
<feature type="region of interest" description="Disordered" evidence="7">
    <location>
        <begin position="21"/>
        <end position="84"/>
    </location>
</feature>
<dbReference type="InterPro" id="IPR017441">
    <property type="entry name" value="Protein_kinase_ATP_BS"/>
</dbReference>
<feature type="compositionally biased region" description="Basic and acidic residues" evidence="7">
    <location>
        <begin position="1315"/>
        <end position="1325"/>
    </location>
</feature>
<organism evidence="9 10">
    <name type="scientific">Gonium pectorale</name>
    <name type="common">Green alga</name>
    <dbReference type="NCBI Taxonomy" id="33097"/>
    <lineage>
        <taxon>Eukaryota</taxon>
        <taxon>Viridiplantae</taxon>
        <taxon>Chlorophyta</taxon>
        <taxon>core chlorophytes</taxon>
        <taxon>Chlorophyceae</taxon>
        <taxon>CS clade</taxon>
        <taxon>Chlamydomonadales</taxon>
        <taxon>Volvocaceae</taxon>
        <taxon>Gonium</taxon>
    </lineage>
</organism>
<keyword evidence="10" id="KW-1185">Reference proteome</keyword>
<proteinExistence type="predicted"/>
<accession>A0A150GJ26</accession>
<dbReference type="PANTHER" id="PTHR44329">
    <property type="entry name" value="SERINE/THREONINE-PROTEIN KINASE TNNI3K-RELATED"/>
    <property type="match status" value="1"/>
</dbReference>
<sequence>MRVAAIPLFHGEVLFGALWLEHPEDGPAPPPPPPPPQRAISAGRDPQADAADREATLSPAVVPPMSMPLPSSRGDDGDGGGGERGLLLTDAAALRALGFACSVSLTVRSEGGAPVRWLAGVVGRLGAADSMLGLVSELCEAAVDHVRSRFVLRAAVHAVLVPPGGAEGQRALLLHTKPQPQTAELWGKVGLGAGMRLAGTASFEVVHFDGAGRGGSPAQALHRVSGRVTGGGGDGGGGATAGDRSSRLRMLLPACASQPARASHLAPDPGSGTAPRQAYPARSSGPQRKSSQDAALPRPPSRLGQSLEPPGSHLLAERDQERASEGCPPAALHSQEKGGRHDALRSSAPPASGARLASGRSMVVQLAAEGPLRSAGGAAGGSDGAGGTLHAKVFPLQHTLLQVALAQLAAHARASSAASEVADGEPGGQWPAAPADPWVVQDTRLFMQDVHQPSGDVCLLMRLWASAHGVVPGAADGAGGKASGGAGAEGDGASPMTAPRSIALLLLPLAGGGALGLYLCFSRGLPGALLRAVQRSGQELVAKMLGGVMRAKLELDPRIAAEHETLCRGNPGSYAVLHSIPGTPSSAAAADQLPTHAVSFAGSAKQQHQPQTDGGLSTRELTAGSAGGAGPAFVPWLVGGVGGLTLASGTLSTVDMDLHLAVRHYTTTATVIATTAPTTATVTAPTTETAAHLESPDGGASPALAGDHQLTAVPAAAAASIRPTWRIVSSLLRLPGGSGGSGAGTSYRSGPSGPVAGASLGATSAAARGRLSLGDAKSAGAAGSASRPLSLVPTQAALPAPPPGEACATAALGPRELPAAPTALAPLHFHPAPQLARGITAPRPQLQLQLEPGPELGPCAAAATTAVPSRPSSRASFITVDGPDTGGEAQRQLDLLMSSITSVIDDEPRVGGASECPQGDLDALRLGGALGRGGFGTVYLGRLGSLDVAVKVIQLPALEPAAALGSGAPGPAPAEEAQPQSQPQPLASARARAGARAVARLAEAAAAAEQLRLNARRELLRNATELAVLSRISHPNVVQVYGIYNNVAVVCEADLLDGAEALCLRPVPTSEAEDGGDGGLVLPAVPSPPPCVAAVMELCDRGSLAAALALRAFPWVAAAEAAADSWGLVRVDMRAVYLTLLDVALALRYLHSCGLVHRDIKTANLLLRSSPRDPRGFTVKLADFGFVMRLNQVDESGARYAIADQACGTVTHIAPEALLKRARIDAAVDVYSFGILMWEMFACGARPYQHVATDAVGRCVAQGLRPVLAGWVPPAYRSLAMACWQTDRRRRPRAADLVSTINMRLQELASLEVVDERGGADRPERALAPPHPIAP</sequence>
<dbReference type="InterPro" id="IPR051681">
    <property type="entry name" value="Ser/Thr_Kinases-Pseudokinases"/>
</dbReference>
<keyword evidence="4" id="KW-0418">Kinase</keyword>